<protein>
    <recommendedName>
        <fullName evidence="4">Zinc ribbon domain-containing protein</fullName>
    </recommendedName>
</protein>
<feature type="signal peptide" evidence="1">
    <location>
        <begin position="1"/>
        <end position="25"/>
    </location>
</feature>
<comment type="caution">
    <text evidence="2">The sequence shown here is derived from an EMBL/GenBank/DDBJ whole genome shotgun (WGS) entry which is preliminary data.</text>
</comment>
<proteinExistence type="predicted"/>
<sequence length="230" mass="25503">MNIKKSLLPGLLIILCLLAVTTVRAEQGKPTYSDLTKLVRETQMMEKEGDDLMLIWWMPEEFWTMSLAQTNSLDDSLKATTVALFRPYTVIAVVAGKVGPLGGMTFVPEDSIRATTRLVDAKDNSYSPIMPESLEANVSTMLQVMAPIMGNMMGPIGKNMRFLVFPSMSKDSMPIASATQPGSFKVVMGQKEFKWRLPLSSLVQAKICPKCKEECSGAWRYCAWCGTELD</sequence>
<evidence type="ECO:0000256" key="1">
    <source>
        <dbReference type="SAM" id="SignalP"/>
    </source>
</evidence>
<feature type="chain" id="PRO_5032586976" description="Zinc ribbon domain-containing protein" evidence="1">
    <location>
        <begin position="26"/>
        <end position="230"/>
    </location>
</feature>
<evidence type="ECO:0008006" key="4">
    <source>
        <dbReference type="Google" id="ProtNLM"/>
    </source>
</evidence>
<keyword evidence="1" id="KW-0732">Signal</keyword>
<name>A0A855X3S5_9BACT</name>
<gene>
    <name evidence="2" type="ORF">C3F09_01905</name>
</gene>
<reference evidence="2 3" key="1">
    <citation type="journal article" date="2018" name="ISME J.">
        <title>A methanotrophic archaeon couples anaerobic oxidation of methane to Fe(III) reduction.</title>
        <authorList>
            <person name="Cai C."/>
            <person name="Leu A.O."/>
            <person name="Xie G.J."/>
            <person name="Guo J."/>
            <person name="Feng Y."/>
            <person name="Zhao J.X."/>
            <person name="Tyson G.W."/>
            <person name="Yuan Z."/>
            <person name="Hu S."/>
        </authorList>
    </citation>
    <scope>NUCLEOTIDE SEQUENCE [LARGE SCALE GENOMIC DNA]</scope>
    <source>
        <strain evidence="2">FeB_12</strain>
    </source>
</reference>
<evidence type="ECO:0000313" key="2">
    <source>
        <dbReference type="EMBL" id="PWB75543.1"/>
    </source>
</evidence>
<organism evidence="2 3">
    <name type="scientific">candidate division GN15 bacterium</name>
    <dbReference type="NCBI Taxonomy" id="2072418"/>
    <lineage>
        <taxon>Bacteria</taxon>
        <taxon>candidate division GN15</taxon>
    </lineage>
</organism>
<dbReference type="EMBL" id="PQAP01000008">
    <property type="protein sequence ID" value="PWB75543.1"/>
    <property type="molecule type" value="Genomic_DNA"/>
</dbReference>
<dbReference type="Proteomes" id="UP000250918">
    <property type="component" value="Unassembled WGS sequence"/>
</dbReference>
<dbReference type="AlphaFoldDB" id="A0A855X3S5"/>
<accession>A0A855X3S5</accession>
<evidence type="ECO:0000313" key="3">
    <source>
        <dbReference type="Proteomes" id="UP000250918"/>
    </source>
</evidence>